<dbReference type="EMBL" id="JBBPBM010000009">
    <property type="protein sequence ID" value="KAK8568478.1"/>
    <property type="molecule type" value="Genomic_DNA"/>
</dbReference>
<feature type="domain" description="Reverse transcriptase zinc-binding" evidence="2">
    <location>
        <begin position="50"/>
        <end position="118"/>
    </location>
</feature>
<organism evidence="3 4">
    <name type="scientific">Hibiscus sabdariffa</name>
    <name type="common">roselle</name>
    <dbReference type="NCBI Taxonomy" id="183260"/>
    <lineage>
        <taxon>Eukaryota</taxon>
        <taxon>Viridiplantae</taxon>
        <taxon>Streptophyta</taxon>
        <taxon>Embryophyta</taxon>
        <taxon>Tracheophyta</taxon>
        <taxon>Spermatophyta</taxon>
        <taxon>Magnoliopsida</taxon>
        <taxon>eudicotyledons</taxon>
        <taxon>Gunneridae</taxon>
        <taxon>Pentapetalae</taxon>
        <taxon>rosids</taxon>
        <taxon>malvids</taxon>
        <taxon>Malvales</taxon>
        <taxon>Malvaceae</taxon>
        <taxon>Malvoideae</taxon>
        <taxon>Hibiscus</taxon>
    </lineage>
</organism>
<evidence type="ECO:0000259" key="2">
    <source>
        <dbReference type="Pfam" id="PF13966"/>
    </source>
</evidence>
<dbReference type="Pfam" id="PF13456">
    <property type="entry name" value="RVT_3"/>
    <property type="match status" value="1"/>
</dbReference>
<comment type="caution">
    <text evidence="3">The sequence shown here is derived from an EMBL/GenBank/DDBJ whole genome shotgun (WGS) entry which is preliminary data.</text>
</comment>
<dbReference type="PANTHER" id="PTHR47074">
    <property type="entry name" value="BNAC02G40300D PROTEIN"/>
    <property type="match status" value="1"/>
</dbReference>
<protein>
    <recommendedName>
        <fullName evidence="5">Reverse transcriptase zinc-binding domain-containing protein</fullName>
    </recommendedName>
</protein>
<dbReference type="InterPro" id="IPR052929">
    <property type="entry name" value="RNase_H-like_EbsB-rel"/>
</dbReference>
<evidence type="ECO:0000313" key="4">
    <source>
        <dbReference type="Proteomes" id="UP001472677"/>
    </source>
</evidence>
<dbReference type="CDD" id="cd06222">
    <property type="entry name" value="RNase_H_like"/>
    <property type="match status" value="1"/>
</dbReference>
<name>A0ABR2F0J3_9ROSI</name>
<proteinExistence type="predicted"/>
<feature type="domain" description="RNase H type-1" evidence="1">
    <location>
        <begin position="138"/>
        <end position="237"/>
    </location>
</feature>
<sequence length="255" mass="28287">MPLPSTPQPDLIVWRGDMTGNYSIKLGNNVLMRGLASTHSSYPTMPPSSLSGLYNKIWNANVPSKVRITVWRFVRNYILTFDNLSFRGIVAHTSCLLCDRYSETASHLISTCAFSRRIFSTLNITLPQVSPISEWLPCAGDVLAAGCFSHPLVLDSFEAEALACYQALVLAHDLSYRRIVIEGDSLSVIKKVQNFSEDRSVIGMLIKDIKRKMGNFDSTTAPFCPRACNKPAHFLAHLGRSLPTPCIWTECSTPS</sequence>
<dbReference type="PANTHER" id="PTHR47074:SF61">
    <property type="entry name" value="RNASE H TYPE-1 DOMAIN-CONTAINING PROTEIN"/>
    <property type="match status" value="1"/>
</dbReference>
<gene>
    <name evidence="3" type="ORF">V6N12_007027</name>
</gene>
<dbReference type="InterPro" id="IPR026960">
    <property type="entry name" value="RVT-Znf"/>
</dbReference>
<dbReference type="InterPro" id="IPR044730">
    <property type="entry name" value="RNase_H-like_dom_plant"/>
</dbReference>
<dbReference type="Proteomes" id="UP001472677">
    <property type="component" value="Unassembled WGS sequence"/>
</dbReference>
<dbReference type="Pfam" id="PF13966">
    <property type="entry name" value="zf-RVT"/>
    <property type="match status" value="1"/>
</dbReference>
<evidence type="ECO:0000313" key="3">
    <source>
        <dbReference type="EMBL" id="KAK8568478.1"/>
    </source>
</evidence>
<evidence type="ECO:0008006" key="5">
    <source>
        <dbReference type="Google" id="ProtNLM"/>
    </source>
</evidence>
<accession>A0ABR2F0J3</accession>
<evidence type="ECO:0000259" key="1">
    <source>
        <dbReference type="Pfam" id="PF13456"/>
    </source>
</evidence>
<reference evidence="3 4" key="1">
    <citation type="journal article" date="2024" name="G3 (Bethesda)">
        <title>Genome assembly of Hibiscus sabdariffa L. provides insights into metabolisms of medicinal natural products.</title>
        <authorList>
            <person name="Kim T."/>
        </authorList>
    </citation>
    <scope>NUCLEOTIDE SEQUENCE [LARGE SCALE GENOMIC DNA]</scope>
    <source>
        <strain evidence="3">TK-2024</strain>
        <tissue evidence="3">Old leaves</tissue>
    </source>
</reference>
<dbReference type="InterPro" id="IPR036397">
    <property type="entry name" value="RNaseH_sf"/>
</dbReference>
<dbReference type="Gene3D" id="3.30.420.10">
    <property type="entry name" value="Ribonuclease H-like superfamily/Ribonuclease H"/>
    <property type="match status" value="1"/>
</dbReference>
<keyword evidence="4" id="KW-1185">Reference proteome</keyword>
<dbReference type="InterPro" id="IPR002156">
    <property type="entry name" value="RNaseH_domain"/>
</dbReference>
<dbReference type="InterPro" id="IPR012337">
    <property type="entry name" value="RNaseH-like_sf"/>
</dbReference>
<dbReference type="SUPFAM" id="SSF53098">
    <property type="entry name" value="Ribonuclease H-like"/>
    <property type="match status" value="1"/>
</dbReference>